<evidence type="ECO:0000256" key="1">
    <source>
        <dbReference type="ARBA" id="ARBA00022823"/>
    </source>
</evidence>
<evidence type="ECO:0000313" key="4">
    <source>
        <dbReference type="EMBL" id="RMB25370.1"/>
    </source>
</evidence>
<dbReference type="Gene3D" id="2.40.50.100">
    <property type="match status" value="1"/>
</dbReference>
<evidence type="ECO:0000313" key="5">
    <source>
        <dbReference type="Proteomes" id="UP000277326"/>
    </source>
</evidence>
<evidence type="ECO:0000259" key="2">
    <source>
        <dbReference type="PROSITE" id="PS50968"/>
    </source>
</evidence>
<dbReference type="Proteomes" id="UP000282007">
    <property type="component" value="Chromosome"/>
</dbReference>
<dbReference type="GeneID" id="38471568"/>
<dbReference type="PROSITE" id="PS50968">
    <property type="entry name" value="BIOTINYL_LIPOYL"/>
    <property type="match status" value="1"/>
</dbReference>
<feature type="domain" description="Lipoyl-binding" evidence="2">
    <location>
        <begin position="8"/>
        <end position="83"/>
    </location>
</feature>
<dbReference type="PROSITE" id="PS00189">
    <property type="entry name" value="LIPOYL"/>
    <property type="match status" value="1"/>
</dbReference>
<dbReference type="InterPro" id="IPR011053">
    <property type="entry name" value="Single_hybrid_motif"/>
</dbReference>
<protein>
    <submittedName>
        <fullName evidence="3">Biotin attachment protein</fullName>
    </submittedName>
    <submittedName>
        <fullName evidence="4">Biotin-dependent enzyme</fullName>
    </submittedName>
</protein>
<gene>
    <name evidence="4" type="ORF">ATH50_0458</name>
    <name evidence="3" type="ORF">DU502_09740</name>
</gene>
<dbReference type="CDD" id="cd06849">
    <property type="entry name" value="lipoyl_domain"/>
    <property type="match status" value="1"/>
</dbReference>
<evidence type="ECO:0000313" key="6">
    <source>
        <dbReference type="Proteomes" id="UP000282007"/>
    </source>
</evidence>
<reference evidence="4" key="3">
    <citation type="submission" date="2018-10" db="EMBL/GenBank/DDBJ databases">
        <authorList>
            <person name="Whitman W."/>
            <person name="Huntemann M."/>
            <person name="Clum A."/>
            <person name="Pillay M."/>
            <person name="Palaniappan K."/>
            <person name="Varghese N."/>
            <person name="Mikhailova N."/>
            <person name="Stamatis D."/>
            <person name="Reddy T."/>
            <person name="Daum C."/>
            <person name="Shapiro N."/>
            <person name="Ivanova N."/>
            <person name="Kyrpides N."/>
            <person name="Woyke T."/>
        </authorList>
    </citation>
    <scope>NUCLEOTIDE SEQUENCE</scope>
    <source>
        <strain evidence="4">CGMCC 1.10124</strain>
    </source>
</reference>
<dbReference type="SUPFAM" id="SSF51230">
    <property type="entry name" value="Single hybrid motif"/>
    <property type="match status" value="1"/>
</dbReference>
<dbReference type="InterPro" id="IPR000089">
    <property type="entry name" value="Biotin_lipoyl"/>
</dbReference>
<dbReference type="OrthoDB" id="161307at2157"/>
<dbReference type="AlphaFoldDB" id="A0A3M0EBR2"/>
<dbReference type="InterPro" id="IPR003016">
    <property type="entry name" value="2-oxoA_DH_lipoyl-BS"/>
</dbReference>
<dbReference type="EMBL" id="CP034145">
    <property type="protein sequence ID" value="AZH25644.1"/>
    <property type="molecule type" value="Genomic_DNA"/>
</dbReference>
<dbReference type="EMBL" id="REFS01000001">
    <property type="protein sequence ID" value="RMB25370.1"/>
    <property type="molecule type" value="Genomic_DNA"/>
</dbReference>
<dbReference type="KEGG" id="haer:DU502_09740"/>
<organism evidence="4 5">
    <name type="scientific">Haloplanus aerogenes</name>
    <dbReference type="NCBI Taxonomy" id="660522"/>
    <lineage>
        <taxon>Archaea</taxon>
        <taxon>Methanobacteriati</taxon>
        <taxon>Methanobacteriota</taxon>
        <taxon>Stenosarchaea group</taxon>
        <taxon>Halobacteria</taxon>
        <taxon>Halobacteriales</taxon>
        <taxon>Haloferacaceae</taxon>
        <taxon>Haloplanus</taxon>
    </lineage>
</organism>
<dbReference type="Proteomes" id="UP000277326">
    <property type="component" value="Unassembled WGS sequence"/>
</dbReference>
<evidence type="ECO:0000313" key="3">
    <source>
        <dbReference type="EMBL" id="AZH25644.1"/>
    </source>
</evidence>
<accession>A0A3M0EBR2</accession>
<proteinExistence type="predicted"/>
<sequence length="87" mass="9377">MSDDRVPVVADGAWTDDVDEEEGVVVNWFAKEGRRVTAGESLCEVQVEKVSVDIAAPTDGELVEIVRAENAEFTVGDTLAWIEPGEG</sequence>
<keyword evidence="6" id="KW-1185">Reference proteome</keyword>
<reference evidence="3 6" key="2">
    <citation type="submission" date="2018-07" db="EMBL/GenBank/DDBJ databases">
        <title>Genome sequences of Haloplanus aerogenes JCM 16430T.</title>
        <authorList>
            <person name="Kim Y.B."/>
            <person name="Roh S.W."/>
        </authorList>
    </citation>
    <scope>NUCLEOTIDE SEQUENCE [LARGE SCALE GENOMIC DNA]</scope>
    <source>
        <strain evidence="3 6">JCM 16430</strain>
    </source>
</reference>
<reference evidence="4 5" key="1">
    <citation type="journal article" date="2015" name="Stand. Genomic Sci.">
        <title>Genomic Encyclopedia of Bacterial and Archaeal Type Strains, Phase III: the genomes of soil and plant-associated and newly described type strains.</title>
        <authorList>
            <person name="Whitman W.B."/>
            <person name="Woyke T."/>
            <person name="Klenk H.P."/>
            <person name="Zhou Y."/>
            <person name="Lilburn T.G."/>
            <person name="Beck B.J."/>
            <person name="De Vos P."/>
            <person name="Vandamme P."/>
            <person name="Eisen J.A."/>
            <person name="Garrity G."/>
            <person name="Hugenholtz P."/>
            <person name="Kyrpides N.C."/>
        </authorList>
    </citation>
    <scope>NUCLEOTIDE SEQUENCE [LARGE SCALE GENOMIC DNA]</scope>
    <source>
        <strain evidence="4 5">CGMCC 1.10124</strain>
    </source>
</reference>
<dbReference type="Pfam" id="PF00364">
    <property type="entry name" value="Biotin_lipoyl"/>
    <property type="match status" value="1"/>
</dbReference>
<name>A0A3M0EBR2_9EURY</name>
<dbReference type="RefSeq" id="WP_121919180.1">
    <property type="nucleotide sequence ID" value="NZ_CP034145.1"/>
</dbReference>
<keyword evidence="1" id="KW-0450">Lipoyl</keyword>